<dbReference type="OrthoDB" id="2151234at2759"/>
<dbReference type="Pfam" id="PF16653">
    <property type="entry name" value="Sacchrp_dh_C"/>
    <property type="match status" value="1"/>
</dbReference>
<name>A0A813YK69_9BILA</name>
<dbReference type="InterPro" id="IPR032095">
    <property type="entry name" value="Sacchrp_dh-like_C"/>
</dbReference>
<dbReference type="InterPro" id="IPR023181">
    <property type="entry name" value="Homospermid_syn-like_C"/>
</dbReference>
<feature type="domain" description="Saccharopine dehydrogenase-like C-terminal" evidence="2">
    <location>
        <begin position="131"/>
        <end position="428"/>
    </location>
</feature>
<protein>
    <recommendedName>
        <fullName evidence="6">Homospermidine synthase</fullName>
    </recommendedName>
</protein>
<dbReference type="Gene3D" id="3.30.360.30">
    <property type="entry name" value="homospermidine synthase like"/>
    <property type="match status" value="1"/>
</dbReference>
<dbReference type="InterPro" id="IPR005097">
    <property type="entry name" value="Sacchrp_dh_NADP-bd"/>
</dbReference>
<dbReference type="EMBL" id="CAJNOM010000038">
    <property type="protein sequence ID" value="CAF0885573.1"/>
    <property type="molecule type" value="Genomic_DNA"/>
</dbReference>
<evidence type="ECO:0000259" key="1">
    <source>
        <dbReference type="Pfam" id="PF03435"/>
    </source>
</evidence>
<evidence type="ECO:0000259" key="2">
    <source>
        <dbReference type="Pfam" id="PF16653"/>
    </source>
</evidence>
<dbReference type="Gene3D" id="3.40.50.720">
    <property type="entry name" value="NAD(P)-binding Rossmann-like Domain"/>
    <property type="match status" value="1"/>
</dbReference>
<evidence type="ECO:0000313" key="5">
    <source>
        <dbReference type="Proteomes" id="UP000663832"/>
    </source>
</evidence>
<keyword evidence="5" id="KW-1185">Reference proteome</keyword>
<dbReference type="Proteomes" id="UP000663877">
    <property type="component" value="Unassembled WGS sequence"/>
</dbReference>
<dbReference type="Proteomes" id="UP000663832">
    <property type="component" value="Unassembled WGS sequence"/>
</dbReference>
<comment type="caution">
    <text evidence="4">The sequence shown here is derived from an EMBL/GenBank/DDBJ whole genome shotgun (WGS) entry which is preliminary data.</text>
</comment>
<feature type="domain" description="Saccharopine dehydrogenase NADP binding" evidence="1">
    <location>
        <begin position="8"/>
        <end position="127"/>
    </location>
</feature>
<gene>
    <name evidence="3" type="ORF">BJG266_LOCUS9544</name>
    <name evidence="4" type="ORF">QVE165_LOCUS8659</name>
</gene>
<reference evidence="4" key="1">
    <citation type="submission" date="2021-02" db="EMBL/GenBank/DDBJ databases">
        <authorList>
            <person name="Nowell W R."/>
        </authorList>
    </citation>
    <scope>NUCLEOTIDE SEQUENCE</scope>
</reference>
<evidence type="ECO:0008006" key="6">
    <source>
        <dbReference type="Google" id="ProtNLM"/>
    </source>
</evidence>
<evidence type="ECO:0000313" key="4">
    <source>
        <dbReference type="EMBL" id="CAF0885573.1"/>
    </source>
</evidence>
<organism evidence="4 5">
    <name type="scientific">Adineta steineri</name>
    <dbReference type="NCBI Taxonomy" id="433720"/>
    <lineage>
        <taxon>Eukaryota</taxon>
        <taxon>Metazoa</taxon>
        <taxon>Spiralia</taxon>
        <taxon>Gnathifera</taxon>
        <taxon>Rotifera</taxon>
        <taxon>Eurotatoria</taxon>
        <taxon>Bdelloidea</taxon>
        <taxon>Adinetida</taxon>
        <taxon>Adinetidae</taxon>
        <taxon>Adineta</taxon>
    </lineage>
</organism>
<accession>A0A813YK69</accession>
<dbReference type="EMBL" id="CAJNOI010000031">
    <property type="protein sequence ID" value="CAF0883260.1"/>
    <property type="molecule type" value="Genomic_DNA"/>
</dbReference>
<dbReference type="AlphaFoldDB" id="A0A813YK69"/>
<evidence type="ECO:0000313" key="3">
    <source>
        <dbReference type="EMBL" id="CAF0883260.1"/>
    </source>
</evidence>
<sequence>MVNKIHSITIIDAIDLSTKLEPYLIKYNQIKYQQLLITESNYERILNEYLSEDDILLDLAYNIETRCLLKWCHDHKVCFVNTSVELWEPFGEKYKNDPRLLTLYHRQMQLIEMQNDIKWNKKGPTAILDHGCNPGLVSHFVKRGLIDMAEYVLNQNETIISNNNKIQLENALQRKDYPQLAYLLNIKTIHISERDTQLTNDPKKVNEFVNTWSIEGFIEEGAAPAEMGWGTHERDIPNGTFFHNDSNGPRNQVCLSTKGMNTWVRSWVPSGEIIGMVIRHGEAYGLSKYLSVYTDDENNNGVLYRPTVHYAYLPCDPALSSLVEFRMHNYQLQPTLRILNDDIIEGADEVGVLLLGSPYINAWWTGSVLDIHQTREIISGQSATTLQVAISVVAALQYCMKHPNEGICLPDDIDVDEILDMCMPYLGTWVSKAANWPPENDKIKENWQFTSFQVED</sequence>
<dbReference type="Pfam" id="PF03435">
    <property type="entry name" value="Sacchrp_dh_NADP"/>
    <property type="match status" value="1"/>
</dbReference>
<proteinExistence type="predicted"/>